<dbReference type="InterPro" id="IPR027417">
    <property type="entry name" value="P-loop_NTPase"/>
</dbReference>
<dbReference type="Gene3D" id="1.10.486.10">
    <property type="entry name" value="PCRA, domain 4"/>
    <property type="match status" value="1"/>
</dbReference>
<dbReference type="CDD" id="cd17932">
    <property type="entry name" value="DEXQc_UvrD"/>
    <property type="match status" value="1"/>
</dbReference>
<evidence type="ECO:0000256" key="8">
    <source>
        <dbReference type="ARBA" id="ARBA00034617"/>
    </source>
</evidence>
<dbReference type="PROSITE" id="PS51198">
    <property type="entry name" value="UVRD_HELICASE_ATP_BIND"/>
    <property type="match status" value="1"/>
</dbReference>
<dbReference type="Pfam" id="PF13361">
    <property type="entry name" value="UvrD_C"/>
    <property type="match status" value="1"/>
</dbReference>
<feature type="region of interest" description="Disordered" evidence="12">
    <location>
        <begin position="150"/>
        <end position="171"/>
    </location>
</feature>
<dbReference type="GO" id="GO:0043138">
    <property type="term" value="F:3'-5' DNA helicase activity"/>
    <property type="evidence" value="ECO:0007669"/>
    <property type="project" value="UniProtKB-EC"/>
</dbReference>
<feature type="binding site" evidence="11">
    <location>
        <begin position="33"/>
        <end position="40"/>
    </location>
    <ligand>
        <name>ATP</name>
        <dbReference type="ChEBI" id="CHEBI:30616"/>
    </ligand>
</feature>
<keyword evidence="3 11" id="KW-0378">Hydrolase</keyword>
<dbReference type="AlphaFoldDB" id="A0A168EYH5"/>
<evidence type="ECO:0000256" key="10">
    <source>
        <dbReference type="ARBA" id="ARBA00048988"/>
    </source>
</evidence>
<keyword evidence="5 11" id="KW-0067">ATP-binding</keyword>
<evidence type="ECO:0000256" key="7">
    <source>
        <dbReference type="ARBA" id="ARBA00023235"/>
    </source>
</evidence>
<evidence type="ECO:0000259" key="13">
    <source>
        <dbReference type="PROSITE" id="PS51198"/>
    </source>
</evidence>
<dbReference type="EC" id="5.6.2.4" evidence="9"/>
<feature type="compositionally biased region" description="Low complexity" evidence="12">
    <location>
        <begin position="910"/>
        <end position="921"/>
    </location>
</feature>
<feature type="region of interest" description="Disordered" evidence="12">
    <location>
        <begin position="730"/>
        <end position="777"/>
    </location>
</feature>
<evidence type="ECO:0000256" key="9">
    <source>
        <dbReference type="ARBA" id="ARBA00034808"/>
    </source>
</evidence>
<dbReference type="OrthoDB" id="1470711at2759"/>
<feature type="domain" description="UvrD-like helicase C-terminal" evidence="14">
    <location>
        <begin position="290"/>
        <end position="599"/>
    </location>
</feature>
<dbReference type="GO" id="GO:0005634">
    <property type="term" value="C:nucleus"/>
    <property type="evidence" value="ECO:0007669"/>
    <property type="project" value="TreeGrafter"/>
</dbReference>
<accession>A0A168EYH5</accession>
<protein>
    <recommendedName>
        <fullName evidence="9">DNA 3'-5' helicase</fullName>
        <ecNumber evidence="9">5.6.2.4</ecNumber>
    </recommendedName>
</protein>
<dbReference type="InterPro" id="IPR000212">
    <property type="entry name" value="DNA_helicase_UvrD/REP"/>
</dbReference>
<dbReference type="PANTHER" id="PTHR11070:SF2">
    <property type="entry name" value="ATP-DEPENDENT DNA HELICASE SRS2"/>
    <property type="match status" value="1"/>
</dbReference>
<keyword evidence="4 11" id="KW-0347">Helicase</keyword>
<dbReference type="Proteomes" id="UP000076881">
    <property type="component" value="Unassembled WGS sequence"/>
</dbReference>
<evidence type="ECO:0000256" key="1">
    <source>
        <dbReference type="ARBA" id="ARBA00009922"/>
    </source>
</evidence>
<proteinExistence type="inferred from homology"/>
<feature type="compositionally biased region" description="Low complexity" evidence="12">
    <location>
        <begin position="848"/>
        <end position="862"/>
    </location>
</feature>
<evidence type="ECO:0000259" key="14">
    <source>
        <dbReference type="PROSITE" id="PS51217"/>
    </source>
</evidence>
<feature type="region of interest" description="Disordered" evidence="12">
    <location>
        <begin position="813"/>
        <end position="975"/>
    </location>
</feature>
<dbReference type="GO" id="GO:0000725">
    <property type="term" value="P:recombinational repair"/>
    <property type="evidence" value="ECO:0007669"/>
    <property type="project" value="TreeGrafter"/>
</dbReference>
<sequence>MAANSAGQDSLASLNTAQRRAVTSESDTVAILAGPGSGKTHTLTSRVVWLLQEGGHRPSDMIVATFTVKAAREMRERIGRALGEEVQRKIVLGTFHSICRRYLTSYGKHVDLDPKFGIADDSDSKAILTRLIKRLDLKLEPAMVKGWISKKKSRGSMDPPPEKKYANGKPKPDMPGLKRCFEEYQKQLAAANLLDYDDLLVRCVELLRAYPICVKNIQVVLVDEYQDTNGIQYDLMKLFAQQRHRITVVGDPDQSIYGWRSAEIRNLHRLLREFPGTDEISLEENYRSSQSILSASLQVIQQDTKRYEKVLLPIHSKGTKPVLRKLRSAANEGEWIVGEIQRVTLMSGGMLKGEDCAILLRSAALSRHVETALGKKGMPYRMVGGHKFYERKEIKILLDYLRVVHQPNNNDALARIINVPKRGVGEVTIKAILEEAEIGKKPLWQVLVDHCNETQSIYRLTKPQENKIRGDLIRIITSLRKQVDEVGAGEPQPLVEVIQRLITQLNYQEFLAKEFGEDHEGRWASVQEFVNLATDFMMDHGEFDEDALPEIDEVEQQRDDTLLGRFLANIALASDAQKDKETGDTSSVVTISTIHAAKGLEWPIVFIPCVYDGSIPHSRSEDSDEERRLLYVAMTRAKALLYLSCPNTTSWGHSDAELSSFIAGFADAVFAEQGPSFDRNVVEDIAKILRRPAPSEKVVFDKLPPMFSTEDDLFPTDPFGTRRFTGGGFSSSSNSWGGSRFGSSTDGSRRQRISDGSDSASDIGWKPGYKTTMQESSGFTMSNLPGFMTAGARQTMVAAEEAGRQAVEKFAKKTALKRKHDQHSLLGYVTSDSKKPTAVQPPPPLPRSSATSSQSGSAAKTAHSAIDPSLARHRITQSPLWRAPGQTRELRNSRRDPYGSFSSSPTRPVSPKQPAASQKPAPSRPVSMMHNTTTFHSGKIGGVRRPAAMGAPPSIDRVRKPFKPLTVNRTSKGGQ</sequence>
<feature type="domain" description="UvrD-like helicase ATP-binding" evidence="13">
    <location>
        <begin position="12"/>
        <end position="289"/>
    </location>
</feature>
<evidence type="ECO:0000256" key="4">
    <source>
        <dbReference type="ARBA" id="ARBA00022806"/>
    </source>
</evidence>
<gene>
    <name evidence="15" type="ORF">LEL_07988</name>
</gene>
<dbReference type="SUPFAM" id="SSF52540">
    <property type="entry name" value="P-loop containing nucleoside triphosphate hydrolases"/>
    <property type="match status" value="1"/>
</dbReference>
<organism evidence="15 16">
    <name type="scientific">Akanthomyces lecanii RCEF 1005</name>
    <dbReference type="NCBI Taxonomy" id="1081108"/>
    <lineage>
        <taxon>Eukaryota</taxon>
        <taxon>Fungi</taxon>
        <taxon>Dikarya</taxon>
        <taxon>Ascomycota</taxon>
        <taxon>Pezizomycotina</taxon>
        <taxon>Sordariomycetes</taxon>
        <taxon>Hypocreomycetidae</taxon>
        <taxon>Hypocreales</taxon>
        <taxon>Cordycipitaceae</taxon>
        <taxon>Akanthomyces</taxon>
        <taxon>Cordyceps confragosa</taxon>
    </lineage>
</organism>
<dbReference type="CDD" id="cd18807">
    <property type="entry name" value="SF1_C_UvrD"/>
    <property type="match status" value="1"/>
</dbReference>
<comment type="similarity">
    <text evidence="1">Belongs to the helicase family. UvrD subfamily.</text>
</comment>
<dbReference type="InterPro" id="IPR013986">
    <property type="entry name" value="DExx_box_DNA_helicase_dom_sf"/>
</dbReference>
<keyword evidence="6" id="KW-0238">DNA-binding</keyword>
<comment type="catalytic activity">
    <reaction evidence="8">
        <text>Couples ATP hydrolysis with the unwinding of duplex DNA by translocating in the 3'-5' direction.</text>
        <dbReference type="EC" id="5.6.2.4"/>
    </reaction>
</comment>
<dbReference type="GO" id="GO:0005524">
    <property type="term" value="F:ATP binding"/>
    <property type="evidence" value="ECO:0007669"/>
    <property type="project" value="UniProtKB-UniRule"/>
</dbReference>
<evidence type="ECO:0000256" key="5">
    <source>
        <dbReference type="ARBA" id="ARBA00022840"/>
    </source>
</evidence>
<feature type="compositionally biased region" description="Basic and acidic residues" evidence="12">
    <location>
        <begin position="888"/>
        <end position="897"/>
    </location>
</feature>
<reference evidence="15 16" key="1">
    <citation type="journal article" date="2016" name="Genome Biol. Evol.">
        <title>Divergent and convergent evolution of fungal pathogenicity.</title>
        <authorList>
            <person name="Shang Y."/>
            <person name="Xiao G."/>
            <person name="Zheng P."/>
            <person name="Cen K."/>
            <person name="Zhan S."/>
            <person name="Wang C."/>
        </authorList>
    </citation>
    <scope>NUCLEOTIDE SEQUENCE [LARGE SCALE GENOMIC DNA]</scope>
    <source>
        <strain evidence="15 16">RCEF 1005</strain>
    </source>
</reference>
<comment type="caution">
    <text evidence="15">The sequence shown here is derived from an EMBL/GenBank/DDBJ whole genome shotgun (WGS) entry which is preliminary data.</text>
</comment>
<keyword evidence="7" id="KW-0413">Isomerase</keyword>
<evidence type="ECO:0000256" key="11">
    <source>
        <dbReference type="PROSITE-ProRule" id="PRU00560"/>
    </source>
</evidence>
<keyword evidence="16" id="KW-1185">Reference proteome</keyword>
<keyword evidence="2 11" id="KW-0547">Nucleotide-binding</keyword>
<evidence type="ECO:0000256" key="6">
    <source>
        <dbReference type="ARBA" id="ARBA00023125"/>
    </source>
</evidence>
<comment type="catalytic activity">
    <reaction evidence="10">
        <text>ATP + H2O = ADP + phosphate + H(+)</text>
        <dbReference type="Rhea" id="RHEA:13065"/>
        <dbReference type="ChEBI" id="CHEBI:15377"/>
        <dbReference type="ChEBI" id="CHEBI:15378"/>
        <dbReference type="ChEBI" id="CHEBI:30616"/>
        <dbReference type="ChEBI" id="CHEBI:43474"/>
        <dbReference type="ChEBI" id="CHEBI:456216"/>
        <dbReference type="EC" id="5.6.2.4"/>
    </reaction>
</comment>
<evidence type="ECO:0000256" key="2">
    <source>
        <dbReference type="ARBA" id="ARBA00022741"/>
    </source>
</evidence>
<dbReference type="Pfam" id="PF00580">
    <property type="entry name" value="UvrD-helicase"/>
    <property type="match status" value="1"/>
</dbReference>
<dbReference type="GO" id="GO:0016787">
    <property type="term" value="F:hydrolase activity"/>
    <property type="evidence" value="ECO:0007669"/>
    <property type="project" value="UniProtKB-UniRule"/>
</dbReference>
<dbReference type="Gene3D" id="1.10.10.160">
    <property type="match status" value="1"/>
</dbReference>
<name>A0A168EYH5_CORDF</name>
<dbReference type="PANTHER" id="PTHR11070">
    <property type="entry name" value="UVRD / RECB / PCRA DNA HELICASE FAMILY MEMBER"/>
    <property type="match status" value="1"/>
</dbReference>
<dbReference type="InterPro" id="IPR014017">
    <property type="entry name" value="DNA_helicase_UvrD-like_C"/>
</dbReference>
<dbReference type="InterPro" id="IPR014016">
    <property type="entry name" value="UvrD-like_ATP-bd"/>
</dbReference>
<dbReference type="Gene3D" id="3.40.50.300">
    <property type="entry name" value="P-loop containing nucleotide triphosphate hydrolases"/>
    <property type="match status" value="2"/>
</dbReference>
<evidence type="ECO:0000256" key="3">
    <source>
        <dbReference type="ARBA" id="ARBA00022801"/>
    </source>
</evidence>
<dbReference type="EMBL" id="AZHF01000006">
    <property type="protein sequence ID" value="OAA74407.1"/>
    <property type="molecule type" value="Genomic_DNA"/>
</dbReference>
<dbReference type="PROSITE" id="PS51217">
    <property type="entry name" value="UVRD_HELICASE_CTER"/>
    <property type="match status" value="1"/>
</dbReference>
<evidence type="ECO:0000313" key="15">
    <source>
        <dbReference type="EMBL" id="OAA74407.1"/>
    </source>
</evidence>
<evidence type="ECO:0000313" key="16">
    <source>
        <dbReference type="Proteomes" id="UP000076881"/>
    </source>
</evidence>
<feature type="compositionally biased region" description="Low complexity" evidence="12">
    <location>
        <begin position="730"/>
        <end position="744"/>
    </location>
</feature>
<dbReference type="GO" id="GO:0003677">
    <property type="term" value="F:DNA binding"/>
    <property type="evidence" value="ECO:0007669"/>
    <property type="project" value="UniProtKB-KW"/>
</dbReference>
<dbReference type="STRING" id="1081108.A0A168EYH5"/>
<evidence type="ECO:0000256" key="12">
    <source>
        <dbReference type="SAM" id="MobiDB-lite"/>
    </source>
</evidence>